<dbReference type="AlphaFoldDB" id="A0A951P9N1"/>
<comment type="caution">
    <text evidence="1">The sequence shown here is derived from an EMBL/GenBank/DDBJ whole genome shotgun (WGS) entry which is preliminary data.</text>
</comment>
<reference evidence="1" key="1">
    <citation type="submission" date="2021-05" db="EMBL/GenBank/DDBJ databases">
        <authorList>
            <person name="Pietrasiak N."/>
            <person name="Ward R."/>
            <person name="Stajich J.E."/>
            <person name="Kurbessoian T."/>
        </authorList>
    </citation>
    <scope>NUCLEOTIDE SEQUENCE</scope>
    <source>
        <strain evidence="1">GSE-TBD4-15B</strain>
    </source>
</reference>
<name>A0A951P9N1_9CYAN</name>
<organism evidence="1 2">
    <name type="scientific">Pegethrix bostrychoides GSE-TBD4-15B</name>
    <dbReference type="NCBI Taxonomy" id="2839662"/>
    <lineage>
        <taxon>Bacteria</taxon>
        <taxon>Bacillati</taxon>
        <taxon>Cyanobacteriota</taxon>
        <taxon>Cyanophyceae</taxon>
        <taxon>Oculatellales</taxon>
        <taxon>Oculatellaceae</taxon>
        <taxon>Pegethrix</taxon>
    </lineage>
</organism>
<accession>A0A951P9N1</accession>
<evidence type="ECO:0000313" key="1">
    <source>
        <dbReference type="EMBL" id="MBW4465611.1"/>
    </source>
</evidence>
<protein>
    <submittedName>
        <fullName evidence="1">Uncharacterized protein</fullName>
    </submittedName>
</protein>
<dbReference type="EMBL" id="JAHHHV010000052">
    <property type="protein sequence ID" value="MBW4465611.1"/>
    <property type="molecule type" value="Genomic_DNA"/>
</dbReference>
<reference evidence="1" key="2">
    <citation type="journal article" date="2022" name="Microbiol. Resour. Announc.">
        <title>Metagenome Sequencing to Explore Phylogenomics of Terrestrial Cyanobacteria.</title>
        <authorList>
            <person name="Ward R.D."/>
            <person name="Stajich J.E."/>
            <person name="Johansen J.R."/>
            <person name="Huntemann M."/>
            <person name="Clum A."/>
            <person name="Foster B."/>
            <person name="Foster B."/>
            <person name="Roux S."/>
            <person name="Palaniappan K."/>
            <person name="Varghese N."/>
            <person name="Mukherjee S."/>
            <person name="Reddy T.B.K."/>
            <person name="Daum C."/>
            <person name="Copeland A."/>
            <person name="Chen I.A."/>
            <person name="Ivanova N.N."/>
            <person name="Kyrpides N.C."/>
            <person name="Shapiro N."/>
            <person name="Eloe-Fadrosh E.A."/>
            <person name="Pietrasiak N."/>
        </authorList>
    </citation>
    <scope>NUCLEOTIDE SEQUENCE</scope>
    <source>
        <strain evidence="1">GSE-TBD4-15B</strain>
    </source>
</reference>
<gene>
    <name evidence="1" type="ORF">KME07_09250</name>
</gene>
<dbReference type="Proteomes" id="UP000707356">
    <property type="component" value="Unassembled WGS sequence"/>
</dbReference>
<evidence type="ECO:0000313" key="2">
    <source>
        <dbReference type="Proteomes" id="UP000707356"/>
    </source>
</evidence>
<sequence length="90" mass="9987">MDEFETPKMQYRAHTYWIAGKVPTKKQGGEYHYYVVKPGGKKPIKSEDKFSSVIPANQAARAAIDLLTGVLAQPEQLAPATAQNRRGKRG</sequence>
<proteinExistence type="predicted"/>